<comment type="similarity">
    <text evidence="2 9">Belongs to the cytochrome P450 family.</text>
</comment>
<keyword evidence="6 8" id="KW-0408">Iron</keyword>
<dbReference type="KEGG" id="gmw:113520574"/>
<dbReference type="InterPro" id="IPR001128">
    <property type="entry name" value="Cyt_P450"/>
</dbReference>
<accession>A0A6J1WZ60</accession>
<evidence type="ECO:0000256" key="5">
    <source>
        <dbReference type="ARBA" id="ARBA00023002"/>
    </source>
</evidence>
<organism evidence="10 11">
    <name type="scientific">Galleria mellonella</name>
    <name type="common">Greater wax moth</name>
    <dbReference type="NCBI Taxonomy" id="7137"/>
    <lineage>
        <taxon>Eukaryota</taxon>
        <taxon>Metazoa</taxon>
        <taxon>Ecdysozoa</taxon>
        <taxon>Arthropoda</taxon>
        <taxon>Hexapoda</taxon>
        <taxon>Insecta</taxon>
        <taxon>Pterygota</taxon>
        <taxon>Neoptera</taxon>
        <taxon>Endopterygota</taxon>
        <taxon>Lepidoptera</taxon>
        <taxon>Glossata</taxon>
        <taxon>Ditrysia</taxon>
        <taxon>Pyraloidea</taxon>
        <taxon>Pyralidae</taxon>
        <taxon>Galleriinae</taxon>
        <taxon>Galleria</taxon>
    </lineage>
</organism>
<dbReference type="InParanoid" id="A0A6J1WZ60"/>
<dbReference type="SUPFAM" id="SSF48264">
    <property type="entry name" value="Cytochrome P450"/>
    <property type="match status" value="1"/>
</dbReference>
<evidence type="ECO:0000256" key="9">
    <source>
        <dbReference type="RuleBase" id="RU000461"/>
    </source>
</evidence>
<evidence type="ECO:0000256" key="2">
    <source>
        <dbReference type="ARBA" id="ARBA00010617"/>
    </source>
</evidence>
<dbReference type="AlphaFoldDB" id="A0A6J1WZ60"/>
<evidence type="ECO:0000256" key="6">
    <source>
        <dbReference type="ARBA" id="ARBA00023004"/>
    </source>
</evidence>
<dbReference type="CDD" id="cd11054">
    <property type="entry name" value="CYP24A1-like"/>
    <property type="match status" value="1"/>
</dbReference>
<keyword evidence="4 8" id="KW-0479">Metal-binding</keyword>
<keyword evidence="10" id="KW-1185">Reference proteome</keyword>
<dbReference type="PANTHER" id="PTHR24279:SF120">
    <property type="entry name" value="CYTOCHROME P450"/>
    <property type="match status" value="1"/>
</dbReference>
<evidence type="ECO:0000256" key="1">
    <source>
        <dbReference type="ARBA" id="ARBA00001971"/>
    </source>
</evidence>
<dbReference type="PROSITE" id="PS00086">
    <property type="entry name" value="CYTOCHROME_P450"/>
    <property type="match status" value="1"/>
</dbReference>
<gene>
    <name evidence="11" type="primary">LOC113520574</name>
</gene>
<dbReference type="GeneID" id="113520574"/>
<dbReference type="InterPro" id="IPR017972">
    <property type="entry name" value="Cyt_P450_CS"/>
</dbReference>
<evidence type="ECO:0000256" key="7">
    <source>
        <dbReference type="ARBA" id="ARBA00023033"/>
    </source>
</evidence>
<keyword evidence="3 8" id="KW-0349">Heme</keyword>
<evidence type="ECO:0000256" key="4">
    <source>
        <dbReference type="ARBA" id="ARBA00022723"/>
    </source>
</evidence>
<evidence type="ECO:0000256" key="3">
    <source>
        <dbReference type="ARBA" id="ARBA00022617"/>
    </source>
</evidence>
<dbReference type="RefSeq" id="XP_026761746.2">
    <property type="nucleotide sequence ID" value="XM_026905945.3"/>
</dbReference>
<name>A0A6J1WZ60_GALME</name>
<keyword evidence="5 9" id="KW-0560">Oxidoreductase</keyword>
<dbReference type="GO" id="GO:0020037">
    <property type="term" value="F:heme binding"/>
    <property type="evidence" value="ECO:0007669"/>
    <property type="project" value="InterPro"/>
</dbReference>
<reference evidence="11" key="1">
    <citation type="submission" date="2025-08" db="UniProtKB">
        <authorList>
            <consortium name="RefSeq"/>
        </authorList>
    </citation>
    <scope>IDENTIFICATION</scope>
    <source>
        <tissue evidence="11">Whole larvae</tissue>
    </source>
</reference>
<evidence type="ECO:0000313" key="10">
    <source>
        <dbReference type="Proteomes" id="UP001652740"/>
    </source>
</evidence>
<dbReference type="PRINTS" id="PR00385">
    <property type="entry name" value="P450"/>
</dbReference>
<dbReference type="InterPro" id="IPR002401">
    <property type="entry name" value="Cyt_P450_E_grp-I"/>
</dbReference>
<comment type="cofactor">
    <cofactor evidence="1 8">
        <name>heme</name>
        <dbReference type="ChEBI" id="CHEBI:30413"/>
    </cofactor>
</comment>
<proteinExistence type="inferred from homology"/>
<evidence type="ECO:0000313" key="11">
    <source>
        <dbReference type="RefSeq" id="XP_026761746.2"/>
    </source>
</evidence>
<sequence>MANKWLRVKQLKCSFRIQFRRSCSSQPKSFKSIPGLSSIPVLGSLHHFLPVIGTIGIQKNFFNMLGVLHEKYGSIVKMEGILARANMVILYKPEHFDQVYRAEDTNPLRPGFDSLVYYRTVLRKSTYNGVYGLTTAQDEKWRHFRTKVNPALLKPKLVKLYAPALDEIAKEMVDRLIKLNGKGDYLQKNLDLEMTKWALESIALVGLGNRLGCMEDNLKQDHPGRQLIQCARDMMELAYKLEFFPSLWQKYSTKNFKKLVKTYDLQWDVSKMYIDEAKRQINERGHDIPEEDKSILEKLLSIDENVALMMANEMLMAGIDTVAFSTTGVLYHLAINPEVQKKAREEARSAEPQKRYIRACIKESLRIYPVIPANLRRTGKDHIVAGYHIPKGIDVIAPNEFLSKLDKYYPRAKEFIPERWLVEKTHPLYYGNAHPMITLPFGFGIRSCIGRRIAEMEIETFLRKFLDKVEVGWEGPPIEVETKVMNLFVKPYRFKFKSI</sequence>
<dbReference type="PANTHER" id="PTHR24279">
    <property type="entry name" value="CYTOCHROME P450"/>
    <property type="match status" value="1"/>
</dbReference>
<dbReference type="GO" id="GO:0016705">
    <property type="term" value="F:oxidoreductase activity, acting on paired donors, with incorporation or reduction of molecular oxygen"/>
    <property type="evidence" value="ECO:0007669"/>
    <property type="project" value="InterPro"/>
</dbReference>
<feature type="binding site" description="axial binding residue" evidence="8">
    <location>
        <position position="448"/>
    </location>
    <ligand>
        <name>heme</name>
        <dbReference type="ChEBI" id="CHEBI:30413"/>
    </ligand>
    <ligandPart>
        <name>Fe</name>
        <dbReference type="ChEBI" id="CHEBI:18248"/>
    </ligandPart>
</feature>
<dbReference type="Gene3D" id="1.10.630.10">
    <property type="entry name" value="Cytochrome P450"/>
    <property type="match status" value="1"/>
</dbReference>
<protein>
    <submittedName>
        <fullName evidence="11">Cytochrome P450 CYP12A2-like isoform X1</fullName>
    </submittedName>
</protein>
<dbReference type="FunCoup" id="A0A6J1WZ60">
    <property type="interactions" value="73"/>
</dbReference>
<keyword evidence="7 9" id="KW-0503">Monooxygenase</keyword>
<dbReference type="InterPro" id="IPR036396">
    <property type="entry name" value="Cyt_P450_sf"/>
</dbReference>
<dbReference type="GO" id="GO:0005506">
    <property type="term" value="F:iron ion binding"/>
    <property type="evidence" value="ECO:0007669"/>
    <property type="project" value="InterPro"/>
</dbReference>
<evidence type="ECO:0000256" key="8">
    <source>
        <dbReference type="PIRSR" id="PIRSR602401-1"/>
    </source>
</evidence>
<dbReference type="Proteomes" id="UP001652740">
    <property type="component" value="Unplaced"/>
</dbReference>
<dbReference type="PRINTS" id="PR00463">
    <property type="entry name" value="EP450I"/>
</dbReference>
<dbReference type="InterPro" id="IPR050479">
    <property type="entry name" value="CYP11_CYP27_families"/>
</dbReference>
<dbReference type="GO" id="GO:0004497">
    <property type="term" value="F:monooxygenase activity"/>
    <property type="evidence" value="ECO:0007669"/>
    <property type="project" value="UniProtKB-KW"/>
</dbReference>
<dbReference type="Pfam" id="PF00067">
    <property type="entry name" value="p450"/>
    <property type="match status" value="1"/>
</dbReference>